<keyword evidence="2" id="KW-0413">Isomerase</keyword>
<sequence length="256" mass="27545">MTQLGIQLIIFGKRGGEDLPGVLADVKAAGYDGAEVGNPTTSIAAYDYKQLFDDAGLACAGYHTGVSALTDLDHVRETAAHMNIVGARHLMAGGKWPDAAGYEDAARTLNAAGEVLESEGIRLCYHNHNWELFALPEGGTGMEILLHQTDPGYVNFCFDLFWVACGGEDLVSFLQTYGHRADYLHYKDGTFDPETHQPLTFTELGNGQVKLVEAHRVVQTLSPTWITTEQDRVAEGGSPAASAKLSADYARGVLGV</sequence>
<protein>
    <submittedName>
        <fullName evidence="2">Sugar phosphate isomerase/epimerase</fullName>
    </submittedName>
</protein>
<dbReference type="Gene3D" id="3.20.20.150">
    <property type="entry name" value="Divalent-metal-dependent TIM barrel enzymes"/>
    <property type="match status" value="1"/>
</dbReference>
<dbReference type="Proteomes" id="UP000520814">
    <property type="component" value="Unassembled WGS sequence"/>
</dbReference>
<evidence type="ECO:0000313" key="3">
    <source>
        <dbReference type="Proteomes" id="UP000520814"/>
    </source>
</evidence>
<keyword evidence="3" id="KW-1185">Reference proteome</keyword>
<organism evidence="2 3">
    <name type="scientific">Armatimonas rosea</name>
    <dbReference type="NCBI Taxonomy" id="685828"/>
    <lineage>
        <taxon>Bacteria</taxon>
        <taxon>Bacillati</taxon>
        <taxon>Armatimonadota</taxon>
        <taxon>Armatimonadia</taxon>
        <taxon>Armatimonadales</taxon>
        <taxon>Armatimonadaceae</taxon>
        <taxon>Armatimonas</taxon>
    </lineage>
</organism>
<dbReference type="AlphaFoldDB" id="A0A7W9W8H8"/>
<name>A0A7W9W8H8_ARMRO</name>
<feature type="domain" description="Xylose isomerase-like TIM barrel" evidence="1">
    <location>
        <begin position="24"/>
        <end position="238"/>
    </location>
</feature>
<evidence type="ECO:0000313" key="2">
    <source>
        <dbReference type="EMBL" id="MBB6053569.1"/>
    </source>
</evidence>
<reference evidence="2 3" key="1">
    <citation type="submission" date="2020-08" db="EMBL/GenBank/DDBJ databases">
        <title>Genomic Encyclopedia of Type Strains, Phase IV (KMG-IV): sequencing the most valuable type-strain genomes for metagenomic binning, comparative biology and taxonomic classification.</title>
        <authorList>
            <person name="Goeker M."/>
        </authorList>
    </citation>
    <scope>NUCLEOTIDE SEQUENCE [LARGE SCALE GENOMIC DNA]</scope>
    <source>
        <strain evidence="2 3">DSM 23562</strain>
    </source>
</reference>
<dbReference type="RefSeq" id="WP_184203659.1">
    <property type="nucleotide sequence ID" value="NZ_JACHGW010000007.1"/>
</dbReference>
<comment type="caution">
    <text evidence="2">The sequence shown here is derived from an EMBL/GenBank/DDBJ whole genome shotgun (WGS) entry which is preliminary data.</text>
</comment>
<dbReference type="EMBL" id="JACHGW010000007">
    <property type="protein sequence ID" value="MBB6053569.1"/>
    <property type="molecule type" value="Genomic_DNA"/>
</dbReference>
<dbReference type="Pfam" id="PF01261">
    <property type="entry name" value="AP_endonuc_2"/>
    <property type="match status" value="1"/>
</dbReference>
<dbReference type="PANTHER" id="PTHR12110:SF41">
    <property type="entry name" value="INOSOSE DEHYDRATASE"/>
    <property type="match status" value="1"/>
</dbReference>
<accession>A0A7W9W8H8</accession>
<dbReference type="InterPro" id="IPR013022">
    <property type="entry name" value="Xyl_isomerase-like_TIM-brl"/>
</dbReference>
<dbReference type="PANTHER" id="PTHR12110">
    <property type="entry name" value="HYDROXYPYRUVATE ISOMERASE"/>
    <property type="match status" value="1"/>
</dbReference>
<evidence type="ECO:0000259" key="1">
    <source>
        <dbReference type="Pfam" id="PF01261"/>
    </source>
</evidence>
<dbReference type="InterPro" id="IPR036237">
    <property type="entry name" value="Xyl_isomerase-like_sf"/>
</dbReference>
<dbReference type="GO" id="GO:0016853">
    <property type="term" value="F:isomerase activity"/>
    <property type="evidence" value="ECO:0007669"/>
    <property type="project" value="UniProtKB-KW"/>
</dbReference>
<dbReference type="InterPro" id="IPR050312">
    <property type="entry name" value="IolE/XylAMocC-like"/>
</dbReference>
<gene>
    <name evidence="2" type="ORF">HNQ39_005404</name>
</gene>
<proteinExistence type="predicted"/>
<dbReference type="SUPFAM" id="SSF51658">
    <property type="entry name" value="Xylose isomerase-like"/>
    <property type="match status" value="1"/>
</dbReference>